<evidence type="ECO:0000256" key="5">
    <source>
        <dbReference type="ARBA" id="ARBA00022722"/>
    </source>
</evidence>
<organism evidence="15 16">
    <name type="scientific">Kribbibacterium absianum</name>
    <dbReference type="NCBI Taxonomy" id="3044210"/>
    <lineage>
        <taxon>Bacteria</taxon>
        <taxon>Bacillati</taxon>
        <taxon>Actinomycetota</taxon>
        <taxon>Coriobacteriia</taxon>
        <taxon>Coriobacteriales</taxon>
        <taxon>Kribbibacteriaceae</taxon>
        <taxon>Kribbibacterium</taxon>
    </lineage>
</organism>
<evidence type="ECO:0000256" key="7">
    <source>
        <dbReference type="ARBA" id="ARBA00022801"/>
    </source>
</evidence>
<dbReference type="InterPro" id="IPR051827">
    <property type="entry name" value="Cas4_exonuclease"/>
</dbReference>
<keyword evidence="11 13" id="KW-0051">Antiviral defense</keyword>
<feature type="domain" description="DUF83" evidence="14">
    <location>
        <begin position="102"/>
        <end position="197"/>
    </location>
</feature>
<keyword evidence="9 13" id="KW-0408">Iron</keyword>
<dbReference type="Pfam" id="PF01930">
    <property type="entry name" value="Cas_Cas4"/>
    <property type="match status" value="1"/>
</dbReference>
<evidence type="ECO:0000256" key="11">
    <source>
        <dbReference type="ARBA" id="ARBA00023118"/>
    </source>
</evidence>
<evidence type="ECO:0000256" key="1">
    <source>
        <dbReference type="ARBA" id="ARBA00001966"/>
    </source>
</evidence>
<keyword evidence="16" id="KW-1185">Reference proteome</keyword>
<sequence>MDADDSLAISGLQHFSFCRRQWALIHIEGLWSENYLTVSGALMHKRAHDEKAREHRGDLIIERGLAVSSRRLGLHGVCDVVEFRQAPNGFPLPGEPGLWSAAPVEYKRGRPKANDADRLQLCAQALCLEEMLCTDIPEGFLYYGQTRSRESVALDAGLRARVQEMTQEMWSLVRAGHTPRARAGRACGSCSLKTECLPSLEHRESVASYVGRHVREGQ</sequence>
<keyword evidence="8 13" id="KW-0269">Exonuclease</keyword>
<comment type="cofactor">
    <cofactor evidence="1">
        <name>[4Fe-4S] cluster</name>
        <dbReference type="ChEBI" id="CHEBI:49883"/>
    </cofactor>
</comment>
<evidence type="ECO:0000256" key="6">
    <source>
        <dbReference type="ARBA" id="ARBA00022723"/>
    </source>
</evidence>
<evidence type="ECO:0000313" key="16">
    <source>
        <dbReference type="Proteomes" id="UP001431693"/>
    </source>
</evidence>
<dbReference type="RefSeq" id="WP_283714073.1">
    <property type="nucleotide sequence ID" value="NZ_JASJEW010000010.1"/>
</dbReference>
<evidence type="ECO:0000256" key="3">
    <source>
        <dbReference type="ARBA" id="ARBA00012768"/>
    </source>
</evidence>
<evidence type="ECO:0000256" key="13">
    <source>
        <dbReference type="RuleBase" id="RU365022"/>
    </source>
</evidence>
<comment type="cofactor">
    <cofactor evidence="13">
        <name>Mg(2+)</name>
        <dbReference type="ChEBI" id="CHEBI:18420"/>
    </cofactor>
    <cofactor evidence="13">
        <name>Mn(2+)</name>
        <dbReference type="ChEBI" id="CHEBI:29035"/>
    </cofactor>
    <text evidence="13">Mg(2+) or Mn(2+) required for ssDNA cleavage activity.</text>
</comment>
<evidence type="ECO:0000256" key="4">
    <source>
        <dbReference type="ARBA" id="ARBA00020049"/>
    </source>
</evidence>
<accession>A0ABT6ZK36</accession>
<dbReference type="EMBL" id="JASJEX010000002">
    <property type="protein sequence ID" value="MDJ1129427.1"/>
    <property type="molecule type" value="Genomic_DNA"/>
</dbReference>
<keyword evidence="10 13" id="KW-0411">Iron-sulfur</keyword>
<evidence type="ECO:0000256" key="9">
    <source>
        <dbReference type="ARBA" id="ARBA00023004"/>
    </source>
</evidence>
<keyword evidence="7 13" id="KW-0378">Hydrolase</keyword>
<evidence type="ECO:0000256" key="12">
    <source>
        <dbReference type="ARBA" id="ARBA00023211"/>
    </source>
</evidence>
<name>A0ABT6ZK36_9ACTN</name>
<evidence type="ECO:0000256" key="8">
    <source>
        <dbReference type="ARBA" id="ARBA00022839"/>
    </source>
</evidence>
<dbReference type="PANTHER" id="PTHR36531:SF6">
    <property type="entry name" value="DNA REPLICATION ATP-DEPENDENT HELICASE_NUCLEASE DNA2"/>
    <property type="match status" value="1"/>
</dbReference>
<protein>
    <recommendedName>
        <fullName evidence="4 13">CRISPR-associated exonuclease Cas4</fullName>
        <ecNumber evidence="3 13">3.1.12.1</ecNumber>
    </recommendedName>
</protein>
<dbReference type="PANTHER" id="PTHR36531">
    <property type="entry name" value="CRISPR-ASSOCIATED EXONUCLEASE CAS4"/>
    <property type="match status" value="1"/>
</dbReference>
<evidence type="ECO:0000256" key="2">
    <source>
        <dbReference type="ARBA" id="ARBA00009189"/>
    </source>
</evidence>
<gene>
    <name evidence="15" type="primary">cas4</name>
    <name evidence="15" type="ORF">QJ043_04960</name>
</gene>
<reference evidence="15" key="1">
    <citation type="submission" date="2023-05" db="EMBL/GenBank/DDBJ databases">
        <title>[olsenella] sp. nov., isolated from a pig farm feces dump.</title>
        <authorList>
            <person name="Chang Y.-H."/>
        </authorList>
    </citation>
    <scope>NUCLEOTIDE SEQUENCE</scope>
    <source>
        <strain evidence="15">YH-ols2217</strain>
    </source>
</reference>
<dbReference type="Gene3D" id="3.90.320.10">
    <property type="match status" value="1"/>
</dbReference>
<evidence type="ECO:0000256" key="10">
    <source>
        <dbReference type="ARBA" id="ARBA00023014"/>
    </source>
</evidence>
<evidence type="ECO:0000313" key="15">
    <source>
        <dbReference type="EMBL" id="MDJ1129427.1"/>
    </source>
</evidence>
<dbReference type="NCBIfam" id="TIGR00372">
    <property type="entry name" value="cas4"/>
    <property type="match status" value="1"/>
</dbReference>
<evidence type="ECO:0000259" key="14">
    <source>
        <dbReference type="Pfam" id="PF01930"/>
    </source>
</evidence>
<dbReference type="InterPro" id="IPR022765">
    <property type="entry name" value="Dna2/Cas4_DUF83"/>
</dbReference>
<proteinExistence type="inferred from homology"/>
<dbReference type="EC" id="3.1.12.1" evidence="3 13"/>
<dbReference type="InterPro" id="IPR013343">
    <property type="entry name" value="CRISPR-assoc_prot_Cas4"/>
</dbReference>
<comment type="similarity">
    <text evidence="2 13">Belongs to the CRISPR-associated exonuclease Cas4 family.</text>
</comment>
<comment type="caution">
    <text evidence="15">The sequence shown here is derived from an EMBL/GenBank/DDBJ whole genome shotgun (WGS) entry which is preliminary data.</text>
</comment>
<keyword evidence="12 13" id="KW-0464">Manganese</keyword>
<dbReference type="InterPro" id="IPR011604">
    <property type="entry name" value="PDDEXK-like_dom_sf"/>
</dbReference>
<comment type="function">
    <text evidence="13">CRISPR (clustered regularly interspaced short palindromic repeat) is an adaptive immune system that provides protection against mobile genetic elements (viruses, transposable elements and conjugative plasmids). CRISPR clusters contain sequences complementary to antecedent mobile elements and target invading nucleic acids. CRISPR clusters are transcribed and processed into CRISPR RNA (crRNA).</text>
</comment>
<comment type="cofactor">
    <cofactor evidence="13">
        <name>iron-sulfur cluster</name>
        <dbReference type="ChEBI" id="CHEBI:30408"/>
    </cofactor>
</comment>
<keyword evidence="5 13" id="KW-0540">Nuclease</keyword>
<keyword evidence="6 13" id="KW-0479">Metal-binding</keyword>
<dbReference type="Proteomes" id="UP001431693">
    <property type="component" value="Unassembled WGS sequence"/>
</dbReference>